<dbReference type="Proteomes" id="UP001221838">
    <property type="component" value="Unassembled WGS sequence"/>
</dbReference>
<name>A0ABT5D7Q7_9BACT</name>
<evidence type="ECO:0000313" key="3">
    <source>
        <dbReference type="Proteomes" id="UP001221838"/>
    </source>
</evidence>
<keyword evidence="1" id="KW-0732">Signal</keyword>
<organism evidence="2 3">
    <name type="scientific">Stigmatella ashevillensis</name>
    <dbReference type="NCBI Taxonomy" id="2995309"/>
    <lineage>
        <taxon>Bacteria</taxon>
        <taxon>Pseudomonadati</taxon>
        <taxon>Myxococcota</taxon>
        <taxon>Myxococcia</taxon>
        <taxon>Myxococcales</taxon>
        <taxon>Cystobacterineae</taxon>
        <taxon>Archangiaceae</taxon>
        <taxon>Stigmatella</taxon>
    </lineage>
</organism>
<feature type="signal peptide" evidence="1">
    <location>
        <begin position="1"/>
        <end position="17"/>
    </location>
</feature>
<accession>A0ABT5D7Q7</accession>
<dbReference type="RefSeq" id="WP_272138458.1">
    <property type="nucleotide sequence ID" value="NZ_JAQNDM010000002.1"/>
</dbReference>
<evidence type="ECO:0000256" key="1">
    <source>
        <dbReference type="SAM" id="SignalP"/>
    </source>
</evidence>
<keyword evidence="3" id="KW-1185">Reference proteome</keyword>
<sequence length="543" mass="56564">MLRRACTWSLVLFVALAGCSRCGKDEGPAGTSGKTVSVGRYLPREAQAAIVVADLGSIGEKLARFQNLKIASFLAQLQNAQSGEALVSAVMRQVGVDLRSRTAMEAAGIAPGKGAGAAFLAGNQAFSVLGVKDAKTLEETFATLARNRLGASERKEEKAGGGTLVTFSRKDAQVPALGLLFVGDFVLVAPGSTVARLPEMAAQPVEKSLAEEPVLAASLSRLPKEHDFHVYFPGGTGLLPAGTVQGVTLTGRIEEKAVTVHADAPWPDTEAALAPLSPAQGPELVGYLPADSFLVARYRGDPTTLGYVWPYLAGTQLTRVFQQSGFDPKTEVLDNLQSGLVAGVALAPTAQFGSGVPALDIRRTNPFRFVHLVVVGEAKDAAKARATLEKVPGMAGSFGAQVAPEEVGGQRAYLTSYRAGEGAHFAEVGGKLVLAAPRGRLEAALTGLASPPGENPVAKELQGAVAEPALGVVLDLRKMSDAIRNLPSSAWGVGGFAIRATALRWLEATDDLRAVTLGLSRKDKALQAELSLKLVPPAPSEAK</sequence>
<evidence type="ECO:0000313" key="2">
    <source>
        <dbReference type="EMBL" id="MDC0709694.1"/>
    </source>
</evidence>
<evidence type="ECO:0008006" key="4">
    <source>
        <dbReference type="Google" id="ProtNLM"/>
    </source>
</evidence>
<proteinExistence type="predicted"/>
<feature type="chain" id="PRO_5046862260" description="Lipoprotein" evidence="1">
    <location>
        <begin position="18"/>
        <end position="543"/>
    </location>
</feature>
<dbReference type="EMBL" id="JAQNDM010000002">
    <property type="protein sequence ID" value="MDC0709694.1"/>
    <property type="molecule type" value="Genomic_DNA"/>
</dbReference>
<gene>
    <name evidence="2" type="ORF">POL68_14575</name>
</gene>
<protein>
    <recommendedName>
        <fullName evidence="4">Lipoprotein</fullName>
    </recommendedName>
</protein>
<dbReference type="PROSITE" id="PS51257">
    <property type="entry name" value="PROKAR_LIPOPROTEIN"/>
    <property type="match status" value="1"/>
</dbReference>
<comment type="caution">
    <text evidence="2">The sequence shown here is derived from an EMBL/GenBank/DDBJ whole genome shotgun (WGS) entry which is preliminary data.</text>
</comment>
<reference evidence="2 3" key="1">
    <citation type="submission" date="2022-11" db="EMBL/GenBank/DDBJ databases">
        <title>Minimal conservation of predation-associated metabolite biosynthetic gene clusters underscores biosynthetic potential of Myxococcota including descriptions for ten novel species: Archangium lansinium sp. nov., Myxococcus landrumus sp. nov., Nannocystis bai.</title>
        <authorList>
            <person name="Ahearne A."/>
            <person name="Stevens C."/>
            <person name="Dowd S."/>
        </authorList>
    </citation>
    <scope>NUCLEOTIDE SEQUENCE [LARGE SCALE GENOMIC DNA]</scope>
    <source>
        <strain evidence="2 3">NCWAL01</strain>
    </source>
</reference>